<keyword evidence="2 3" id="KW-0408">Iron</keyword>
<dbReference type="InterPro" id="IPR011993">
    <property type="entry name" value="PH-like_dom_sf"/>
</dbReference>
<dbReference type="GO" id="GO:0005506">
    <property type="term" value="F:iron ion binding"/>
    <property type="evidence" value="ECO:0007669"/>
    <property type="project" value="InterPro"/>
</dbReference>
<dbReference type="GO" id="GO:0016705">
    <property type="term" value="F:oxidoreductase activity, acting on paired donors, with incorporation or reduction of molecular oxygen"/>
    <property type="evidence" value="ECO:0007669"/>
    <property type="project" value="InterPro"/>
</dbReference>
<name>A0AAX6MQ40_9PEZI</name>
<feature type="compositionally biased region" description="Basic and acidic residues" evidence="4">
    <location>
        <begin position="667"/>
        <end position="679"/>
    </location>
</feature>
<comment type="caution">
    <text evidence="5">The sequence shown here is derived from an EMBL/GenBank/DDBJ whole genome shotgun (WGS) entry which is preliminary data.</text>
</comment>
<dbReference type="InterPro" id="IPR036396">
    <property type="entry name" value="Cyt_P450_sf"/>
</dbReference>
<feature type="compositionally biased region" description="Basic and acidic residues" evidence="4">
    <location>
        <begin position="881"/>
        <end position="899"/>
    </location>
</feature>
<dbReference type="Pfam" id="PF00067">
    <property type="entry name" value="p450"/>
    <property type="match status" value="1"/>
</dbReference>
<dbReference type="Gene3D" id="1.10.630.10">
    <property type="entry name" value="Cytochrome P450"/>
    <property type="match status" value="1"/>
</dbReference>
<dbReference type="PROSITE" id="PS00086">
    <property type="entry name" value="CYTOCHROME_P450"/>
    <property type="match status" value="1"/>
</dbReference>
<dbReference type="InterPro" id="IPR002401">
    <property type="entry name" value="Cyt_P450_E_grp-I"/>
</dbReference>
<feature type="region of interest" description="Disordered" evidence="4">
    <location>
        <begin position="1"/>
        <end position="156"/>
    </location>
</feature>
<feature type="binding site" description="axial binding residue" evidence="3">
    <location>
        <position position="1326"/>
    </location>
    <ligand>
        <name>heme</name>
        <dbReference type="ChEBI" id="CHEBI:30413"/>
    </ligand>
    <ligandPart>
        <name>Fe</name>
        <dbReference type="ChEBI" id="CHEBI:18248"/>
    </ligandPart>
</feature>
<gene>
    <name evidence="5" type="ORF">Daesc_004749</name>
</gene>
<evidence type="ECO:0008006" key="7">
    <source>
        <dbReference type="Google" id="ProtNLM"/>
    </source>
</evidence>
<dbReference type="PANTHER" id="PTHR38700:SF1">
    <property type="entry name" value="PH DOMAIN-CONTAINING PROTEIN"/>
    <property type="match status" value="1"/>
</dbReference>
<dbReference type="EMBL" id="JBANMG010000004">
    <property type="protein sequence ID" value="KAK6954780.1"/>
    <property type="molecule type" value="Genomic_DNA"/>
</dbReference>
<dbReference type="InterPro" id="IPR017972">
    <property type="entry name" value="Cyt_P450_CS"/>
</dbReference>
<dbReference type="PANTHER" id="PTHR38700">
    <property type="entry name" value="YALI0E22418P"/>
    <property type="match status" value="1"/>
</dbReference>
<feature type="compositionally biased region" description="Basic and acidic residues" evidence="4">
    <location>
        <begin position="597"/>
        <end position="609"/>
    </location>
</feature>
<keyword evidence="1 3" id="KW-0479">Metal-binding</keyword>
<dbReference type="CDD" id="cd11058">
    <property type="entry name" value="CYP60B-like"/>
    <property type="match status" value="1"/>
</dbReference>
<dbReference type="GO" id="GO:0004497">
    <property type="term" value="F:monooxygenase activity"/>
    <property type="evidence" value="ECO:0007669"/>
    <property type="project" value="InterPro"/>
</dbReference>
<dbReference type="PRINTS" id="PR00463">
    <property type="entry name" value="EP450I"/>
</dbReference>
<dbReference type="PRINTS" id="PR00385">
    <property type="entry name" value="P450"/>
</dbReference>
<evidence type="ECO:0000313" key="5">
    <source>
        <dbReference type="EMBL" id="KAK6954780.1"/>
    </source>
</evidence>
<feature type="compositionally biased region" description="Polar residues" evidence="4">
    <location>
        <begin position="11"/>
        <end position="25"/>
    </location>
</feature>
<keyword evidence="6" id="KW-1185">Reference proteome</keyword>
<keyword evidence="3" id="KW-0349">Heme</keyword>
<protein>
    <recommendedName>
        <fullName evidence="7">Cytochrome P450</fullName>
    </recommendedName>
</protein>
<dbReference type="InterPro" id="IPR029071">
    <property type="entry name" value="Ubiquitin-like_domsf"/>
</dbReference>
<feature type="compositionally biased region" description="Basic and acidic residues" evidence="4">
    <location>
        <begin position="126"/>
        <end position="156"/>
    </location>
</feature>
<feature type="region of interest" description="Disordered" evidence="4">
    <location>
        <begin position="216"/>
        <end position="259"/>
    </location>
</feature>
<evidence type="ECO:0000256" key="3">
    <source>
        <dbReference type="PIRSR" id="PIRSR602401-1"/>
    </source>
</evidence>
<feature type="compositionally biased region" description="Pro residues" evidence="4">
    <location>
        <begin position="50"/>
        <end position="65"/>
    </location>
</feature>
<reference evidence="5 6" key="1">
    <citation type="journal article" date="2024" name="Front Chem Biol">
        <title>Unveiling the potential of Daldinia eschscholtzii MFLUCC 19-0629 through bioactivity and bioinformatics studies for enhanced sustainable agriculture production.</title>
        <authorList>
            <person name="Brooks S."/>
            <person name="Weaver J.A."/>
            <person name="Klomchit A."/>
            <person name="Alharthi S.A."/>
            <person name="Onlamun T."/>
            <person name="Nurani R."/>
            <person name="Vong T.K."/>
            <person name="Alberti F."/>
            <person name="Greco C."/>
        </authorList>
    </citation>
    <scope>NUCLEOTIDE SEQUENCE [LARGE SCALE GENOMIC DNA]</scope>
    <source>
        <strain evidence="5">MFLUCC 19-0629</strain>
    </source>
</reference>
<dbReference type="InterPro" id="IPR001128">
    <property type="entry name" value="Cyt_P450"/>
</dbReference>
<organism evidence="5 6">
    <name type="scientific">Daldinia eschscholtzii</name>
    <dbReference type="NCBI Taxonomy" id="292717"/>
    <lineage>
        <taxon>Eukaryota</taxon>
        <taxon>Fungi</taxon>
        <taxon>Dikarya</taxon>
        <taxon>Ascomycota</taxon>
        <taxon>Pezizomycotina</taxon>
        <taxon>Sordariomycetes</taxon>
        <taxon>Xylariomycetidae</taxon>
        <taxon>Xylariales</taxon>
        <taxon>Hypoxylaceae</taxon>
        <taxon>Daldinia</taxon>
    </lineage>
</organism>
<feature type="compositionally biased region" description="Low complexity" evidence="4">
    <location>
        <begin position="694"/>
        <end position="709"/>
    </location>
</feature>
<dbReference type="Proteomes" id="UP001369815">
    <property type="component" value="Unassembled WGS sequence"/>
</dbReference>
<feature type="region of interest" description="Disordered" evidence="4">
    <location>
        <begin position="634"/>
        <end position="779"/>
    </location>
</feature>
<dbReference type="Gene3D" id="2.30.29.30">
    <property type="entry name" value="Pleckstrin-homology domain (PH domain)/Phosphotyrosine-binding domain (PTB)"/>
    <property type="match status" value="1"/>
</dbReference>
<evidence type="ECO:0000256" key="4">
    <source>
        <dbReference type="SAM" id="MobiDB-lite"/>
    </source>
</evidence>
<accession>A0AAX6MQ40</accession>
<evidence type="ECO:0000256" key="1">
    <source>
        <dbReference type="ARBA" id="ARBA00022723"/>
    </source>
</evidence>
<evidence type="ECO:0000313" key="6">
    <source>
        <dbReference type="Proteomes" id="UP001369815"/>
    </source>
</evidence>
<feature type="region of interest" description="Disordered" evidence="4">
    <location>
        <begin position="584"/>
        <end position="609"/>
    </location>
</feature>
<feature type="compositionally biased region" description="Polar residues" evidence="4">
    <location>
        <begin position="755"/>
        <end position="764"/>
    </location>
</feature>
<feature type="region of interest" description="Disordered" evidence="4">
    <location>
        <begin position="809"/>
        <end position="915"/>
    </location>
</feature>
<comment type="cofactor">
    <cofactor evidence="3">
        <name>heme</name>
        <dbReference type="ChEBI" id="CHEBI:30413"/>
    </cofactor>
</comment>
<dbReference type="GO" id="GO:0020037">
    <property type="term" value="F:heme binding"/>
    <property type="evidence" value="ECO:0007669"/>
    <property type="project" value="InterPro"/>
</dbReference>
<dbReference type="SUPFAM" id="SSF48264">
    <property type="entry name" value="Cytochrome P450"/>
    <property type="match status" value="1"/>
</dbReference>
<feature type="compositionally biased region" description="Polar residues" evidence="4">
    <location>
        <begin position="828"/>
        <end position="845"/>
    </location>
</feature>
<dbReference type="SUPFAM" id="SSF54236">
    <property type="entry name" value="Ubiquitin-like"/>
    <property type="match status" value="1"/>
</dbReference>
<evidence type="ECO:0000256" key="2">
    <source>
        <dbReference type="ARBA" id="ARBA00023004"/>
    </source>
</evidence>
<feature type="compositionally biased region" description="Basic and acidic residues" evidence="4">
    <location>
        <begin position="634"/>
        <end position="657"/>
    </location>
</feature>
<proteinExistence type="predicted"/>
<feature type="region of interest" description="Disordered" evidence="4">
    <location>
        <begin position="509"/>
        <end position="528"/>
    </location>
</feature>
<dbReference type="Gene3D" id="3.10.20.90">
    <property type="entry name" value="Phosphatidylinositol 3-kinase Catalytic Subunit, Chain A, domain 1"/>
    <property type="match status" value="1"/>
</dbReference>
<sequence length="1389" mass="156575">MTTQRGRRQSSEQYQSTPSGSTIARSMSRYRRKAGSVAVNVDATQKINSDPPPPWEPPIAPPVPTIPRRLRTASMTQKGTDAPATALDSPPRHHLRHTESTRKYPPPPRRSTMDQYQSRPGTAKSAKSEESGWRRLASRDGRRNKVNSEEEDEALKREVARLEAENRRLLAEQKRKDLQRLEIELANSPRPSFQTQSPKPRSPVLEKFVLLTKGRKSRDGLSPGLSPTSSTASVEPPKPQPTGIEVGGRGIVPQTDAPHSAINAGERNVAVRCKHHTFSVEVTPETTADDIIAHAAKMIGSRDISPSNCVVKETYGVLGLERRLRRYEHIRDVMNSWDRDTQNQLTVSVSESEDQDWELDIDSVPNLDEPPEGFQLYMYHSNRPGKWNKRWISLLENGQIISAKKPNAKPTDKDTASLCRLSDYDIYTPTESQMRRHLKPPKRYCFAVKSQQKTTVFLNTENYVQYFCTEDPKIAAQFREKVQGWRSWYLVDRRPAAPKPLRKISIRKTDDKPPQITSPTVAQAPKKSANVASINGHRLQVSVDETPYAIGQFEPLLDMKRFDKRLSQFGQDFLPPVPDVSTMPKNMPSHHTNSDAATEKVDRSNKSERKLIDKINTTVDDGFTGNGLLGEGYEERRLAHVETDRPERGRQRHRNDGFTEGPSLLNRKADPDTPVDKPESPSWFPSALEHSARQRSVGSTSSSTRPSTSAGVVRTPSHSYAHAHAHARRPSLSSSRPPPLPSNNKLLAHEHPHPLSSQPTGLSHSNRHDRPKPLVNLEDNTFQEPPQWAKKNTGHGIKAPAGTAHLVDLISDKNGDPDIPPRSALRRPSQTAPTPSLSRTRSKTQGAPPPKISAGGHVPPVPTLPGRTGDRQQLRSNPPPRSRDRERERERVREKEREYNAYNSVPGRTVYRDDGEHTVSGSSYGFYGMPDDKLSRHSQIWYIWMWTTGRYPFILEEAHKKWGDIVRIAPNELSFATIQAHRDIYSTPSKSKKPFLKCDIFYNNGDVPSIFFERDPAKHTEQRKLLAPGFSGAAMKAHENIFHRNIDVFVEKIGEMCVKRRGKGIDVNEVIPWLTFDIMGELTFGESFNAVTTGKMHTWIPLLTISAYAGIFYSFIRRIPSLAVVFSFMFSMSSLRERGKHYAYTLETVRRRMNRTSPERDIFTPLLEQGTNTETDLVSQAQAMIIAGADTSSAVLTSAIYFLCKSPSCLSKLEAEVRRFKYEQLTSENLLRLGYLNAVIEESMRAFPPVAFGLPRVSPGDTVDGHFIPKGVGVLVAHWVLNHNPNIWDDPYEFRPERWLRDKKSSGAHDTPPPVIFPFSAGPHSCMGITQAYLEIRITIAKLVHAFDIRAVQSPGDWIGTARMYMLWRKNPLMVNFQPRKQNSISEAK</sequence>